<reference evidence="2 3" key="1">
    <citation type="submission" date="2016-10" db="EMBL/GenBank/DDBJ databases">
        <authorList>
            <person name="de Groot N.N."/>
        </authorList>
    </citation>
    <scope>NUCLEOTIDE SEQUENCE [LARGE SCALE GENOMIC DNA]</scope>
    <source>
        <strain evidence="2 3">CGMCC 1.10238</strain>
    </source>
</reference>
<gene>
    <name evidence="1" type="ORF">KP014_15440</name>
    <name evidence="2" type="ORF">SAMN04487895_10359</name>
</gene>
<evidence type="ECO:0000313" key="1">
    <source>
        <dbReference type="EMBL" id="QWU13393.1"/>
    </source>
</evidence>
<dbReference type="RefSeq" id="WP_036600905.1">
    <property type="nucleotide sequence ID" value="NZ_CP076607.1"/>
</dbReference>
<proteinExistence type="predicted"/>
<dbReference type="EMBL" id="CP076607">
    <property type="protein sequence ID" value="QWU13393.1"/>
    <property type="molecule type" value="Genomic_DNA"/>
</dbReference>
<evidence type="ECO:0000313" key="3">
    <source>
        <dbReference type="Proteomes" id="UP000198809"/>
    </source>
</evidence>
<name>A0A1H8JKJ2_9BACL</name>
<dbReference type="STRING" id="1333845.SAMN04487895_10359"/>
<accession>A0A1H8JKJ2</accession>
<evidence type="ECO:0000313" key="4">
    <source>
        <dbReference type="Proteomes" id="UP000683429"/>
    </source>
</evidence>
<dbReference type="AlphaFoldDB" id="A0A1H8JKJ2"/>
<evidence type="ECO:0000313" key="2">
    <source>
        <dbReference type="EMBL" id="SEN81222.1"/>
    </source>
</evidence>
<protein>
    <submittedName>
        <fullName evidence="2">Uncharacterized protein</fullName>
    </submittedName>
</protein>
<dbReference type="Proteomes" id="UP000198809">
    <property type="component" value="Unassembled WGS sequence"/>
</dbReference>
<dbReference type="Proteomes" id="UP000683429">
    <property type="component" value="Chromosome"/>
</dbReference>
<organism evidence="2 3">
    <name type="scientific">Paenibacillus sophorae</name>
    <dbReference type="NCBI Taxonomy" id="1333845"/>
    <lineage>
        <taxon>Bacteria</taxon>
        <taxon>Bacillati</taxon>
        <taxon>Bacillota</taxon>
        <taxon>Bacilli</taxon>
        <taxon>Bacillales</taxon>
        <taxon>Paenibacillaceae</taxon>
        <taxon>Paenibacillus</taxon>
    </lineage>
</organism>
<keyword evidence="4" id="KW-1185">Reference proteome</keyword>
<sequence length="462" mass="52741">MDKVMRFSVKIDNVEKVDSRFSKCKIRVLYAGLNRNNTYISEEAINEASSSIFNIPIVGEYNKDSQNFGGHGGKIDTSGNKPEYVETTMAYGVVPESANIYWESVEENDGTINKYYVVDGAYLWTDRYEEANDLLEREYNQSMEIKNIEGNFSTIDGKKVYEVKKFVFSGLCILGVNKESDPNGNVAPCFESASIVAYSLIDNDFKNDFSNMVNELKFSVQGGKDLKKKNYNLTASQLFSEAEREVAGLGTYTDEYWGFDIQNFYLVDIDTENSNVIAFDNQNHYLVGASFSVEGDKLSLDKDSIKRFKVDYTPMDIETDTNFTLGSFNKFAETVKENTEKNVKSDYEVKVVAIEEKFNLLQQEFDDVNSKYSNKLQAEKEEAERILFESFASELSEEEMKDVKDNKNTYTLQEMENQLYAIVGKKKAKFSLQPNKQSLIDITQNKNARKGSGKVYDDLWDE</sequence>
<dbReference type="OrthoDB" id="2329786at2"/>
<reference evidence="1 4" key="2">
    <citation type="submission" date="2021-06" db="EMBL/GenBank/DDBJ databases">
        <title>Whole genome sequence of Paenibacillus sophorae DSM23020 for comparative genomics.</title>
        <authorList>
            <person name="Kim M.-J."/>
            <person name="Lee G."/>
            <person name="Shin J.-H."/>
        </authorList>
    </citation>
    <scope>NUCLEOTIDE SEQUENCE [LARGE SCALE GENOMIC DNA]</scope>
    <source>
        <strain evidence="1 4">DSM 23020</strain>
    </source>
</reference>
<dbReference type="EMBL" id="FODH01000003">
    <property type="protein sequence ID" value="SEN81222.1"/>
    <property type="molecule type" value="Genomic_DNA"/>
</dbReference>